<feature type="transmembrane region" description="Helical" evidence="1">
    <location>
        <begin position="195"/>
        <end position="216"/>
    </location>
</feature>
<feature type="non-terminal residue" evidence="2">
    <location>
        <position position="1"/>
    </location>
</feature>
<gene>
    <name evidence="2" type="ORF">PVNG_06333</name>
</gene>
<keyword evidence="1" id="KW-1133">Transmembrane helix</keyword>
<dbReference type="AlphaFoldDB" id="A0A0J9TM09"/>
<evidence type="ECO:0008006" key="4">
    <source>
        <dbReference type="Google" id="ProtNLM"/>
    </source>
</evidence>
<evidence type="ECO:0000313" key="2">
    <source>
        <dbReference type="EMBL" id="KMZ96354.1"/>
    </source>
</evidence>
<protein>
    <recommendedName>
        <fullName evidence="4">VIR protein</fullName>
    </recommendedName>
</protein>
<sequence>NEFYLNCAFKYISSQPEKLYNIDASYIKEINKIEDPILRHIFIYFVHYYINGYIYFKDSKQHFRNQACQHLNRWLEGKKDLFTYGEICQKKLKLWKKETDTLWEILKKKHTLPNTEGKPWCDKSLISLKTEYPQGLTSFNCDKSISQETSSTNFPPPPVQTPSSCPPCPFSFISPETVTPSDTVSPPETDRTKNLAVTSGFTAAGTLATLFFLYRFTPMMSWFRRPGMNNVGTDLYMGTGAADNFLSMQHGNDSNNIFYQP</sequence>
<name>A0A0J9TM09_PLAVI</name>
<accession>A0A0J9TM09</accession>
<organism evidence="2 3">
    <name type="scientific">Plasmodium vivax North Korean</name>
    <dbReference type="NCBI Taxonomy" id="1035514"/>
    <lineage>
        <taxon>Eukaryota</taxon>
        <taxon>Sar</taxon>
        <taxon>Alveolata</taxon>
        <taxon>Apicomplexa</taxon>
        <taxon>Aconoidasida</taxon>
        <taxon>Haemosporida</taxon>
        <taxon>Plasmodiidae</taxon>
        <taxon>Plasmodium</taxon>
        <taxon>Plasmodium (Plasmodium)</taxon>
    </lineage>
</organism>
<evidence type="ECO:0000256" key="1">
    <source>
        <dbReference type="SAM" id="Phobius"/>
    </source>
</evidence>
<dbReference type="Proteomes" id="UP000053239">
    <property type="component" value="Unassembled WGS sequence"/>
</dbReference>
<keyword evidence="1" id="KW-0472">Membrane</keyword>
<reference evidence="2 3" key="1">
    <citation type="submission" date="2011-09" db="EMBL/GenBank/DDBJ databases">
        <title>The Genome Sequence of Plasmodium vivax North Korean.</title>
        <authorList>
            <consortium name="The Broad Institute Genome Sequencing Platform"/>
            <consortium name="The Broad Institute Genome Sequencing Center for Infectious Disease"/>
            <person name="Neafsey D."/>
            <person name="Carlton J."/>
            <person name="Barnwell J."/>
            <person name="Collins W."/>
            <person name="Escalante A."/>
            <person name="Mullikin J."/>
            <person name="Saul A."/>
            <person name="Guigo R."/>
            <person name="Camara F."/>
            <person name="Young S.K."/>
            <person name="Zeng Q."/>
            <person name="Gargeya S."/>
            <person name="Fitzgerald M."/>
            <person name="Haas B."/>
            <person name="Abouelleil A."/>
            <person name="Alvarado L."/>
            <person name="Arachchi H.M."/>
            <person name="Berlin A."/>
            <person name="Brown A."/>
            <person name="Chapman S.B."/>
            <person name="Chen Z."/>
            <person name="Dunbar C."/>
            <person name="Freedman E."/>
            <person name="Gearin G."/>
            <person name="Gellesch M."/>
            <person name="Goldberg J."/>
            <person name="Griggs A."/>
            <person name="Gujja S."/>
            <person name="Heiman D."/>
            <person name="Howarth C."/>
            <person name="Larson L."/>
            <person name="Lui A."/>
            <person name="MacDonald P.J.P."/>
            <person name="Montmayeur A."/>
            <person name="Murphy C."/>
            <person name="Neiman D."/>
            <person name="Pearson M."/>
            <person name="Priest M."/>
            <person name="Roberts A."/>
            <person name="Saif S."/>
            <person name="Shea T."/>
            <person name="Shenoy N."/>
            <person name="Sisk P."/>
            <person name="Stolte C."/>
            <person name="Sykes S."/>
            <person name="Wortman J."/>
            <person name="Nusbaum C."/>
            <person name="Birren B."/>
        </authorList>
    </citation>
    <scope>NUCLEOTIDE SEQUENCE [LARGE SCALE GENOMIC DNA]</scope>
    <source>
        <strain evidence="2 3">North Korean</strain>
    </source>
</reference>
<dbReference type="EMBL" id="KQ235634">
    <property type="protein sequence ID" value="KMZ96354.1"/>
    <property type="molecule type" value="Genomic_DNA"/>
</dbReference>
<evidence type="ECO:0000313" key="3">
    <source>
        <dbReference type="Proteomes" id="UP000053239"/>
    </source>
</evidence>
<keyword evidence="1" id="KW-0812">Transmembrane</keyword>
<proteinExistence type="predicted"/>